<evidence type="ECO:0000313" key="3">
    <source>
        <dbReference type="Proteomes" id="UP001205035"/>
    </source>
</evidence>
<evidence type="ECO:0000313" key="2">
    <source>
        <dbReference type="EMBL" id="MCQ5083409.1"/>
    </source>
</evidence>
<comment type="caution">
    <text evidence="2">The sequence shown here is derived from an EMBL/GenBank/DDBJ whole genome shotgun (WGS) entry which is preliminary data.</text>
</comment>
<dbReference type="AlphaFoldDB" id="A0AAJ1CFP7"/>
<evidence type="ECO:0000259" key="1">
    <source>
        <dbReference type="SMART" id="SM00974"/>
    </source>
</evidence>
<proteinExistence type="predicted"/>
<protein>
    <submittedName>
        <fullName evidence="2">GIY-YIG nuclease family protein</fullName>
    </submittedName>
</protein>
<feature type="domain" description="Bacteriophage T5 Orf172 DNA-binding" evidence="1">
    <location>
        <begin position="16"/>
        <end position="98"/>
    </location>
</feature>
<gene>
    <name evidence="2" type="ORF">NE651_10985</name>
</gene>
<name>A0AAJ1CFP7_9BACT</name>
<sequence>MEKTYPGFVYILTNPSFREDWVKIGKSARAVDVRSKELDNTAVPLPFEIFATMQTTKFNEVEKLVHKTIDRLTDLRIRQNREFFNVAPQVALDIFKDIAQTIDDAIITRYEGNLPIIGSGLPSNESSKHTVKRGRFKFSMVGIKIGEYITFSPTNIHVKVASDDSIEYEGRIYKLSPFVGTFMPEERRNTSGAYQGAKYFSYNGKTLDDLRKAAEQCNPKIENEE</sequence>
<dbReference type="Proteomes" id="UP001205035">
    <property type="component" value="Unassembled WGS sequence"/>
</dbReference>
<dbReference type="InterPro" id="IPR018306">
    <property type="entry name" value="Phage_T5_Orf172_DNA-bd"/>
</dbReference>
<organism evidence="2 3">
    <name type="scientific">Alistipes onderdonkii</name>
    <dbReference type="NCBI Taxonomy" id="328813"/>
    <lineage>
        <taxon>Bacteria</taxon>
        <taxon>Pseudomonadati</taxon>
        <taxon>Bacteroidota</taxon>
        <taxon>Bacteroidia</taxon>
        <taxon>Bacteroidales</taxon>
        <taxon>Rikenellaceae</taxon>
        <taxon>Alistipes</taxon>
    </lineage>
</organism>
<dbReference type="SMART" id="SM00974">
    <property type="entry name" value="T5orf172"/>
    <property type="match status" value="1"/>
</dbReference>
<dbReference type="RefSeq" id="WP_256166422.1">
    <property type="nucleotide sequence ID" value="NZ_JANGBQ010000016.1"/>
</dbReference>
<reference evidence="2" key="1">
    <citation type="submission" date="2022-06" db="EMBL/GenBank/DDBJ databases">
        <title>Isolation of gut microbiota from human fecal samples.</title>
        <authorList>
            <person name="Pamer E.G."/>
            <person name="Barat B."/>
            <person name="Waligurski E."/>
            <person name="Medina S."/>
            <person name="Paddock L."/>
            <person name="Mostad J."/>
        </authorList>
    </citation>
    <scope>NUCLEOTIDE SEQUENCE</scope>
    <source>
        <strain evidence="2">DFI.6.22</strain>
    </source>
</reference>
<dbReference type="EMBL" id="JANGBQ010000016">
    <property type="protein sequence ID" value="MCQ5083409.1"/>
    <property type="molecule type" value="Genomic_DNA"/>
</dbReference>
<dbReference type="Pfam" id="PF10544">
    <property type="entry name" value="T5orf172"/>
    <property type="match status" value="1"/>
</dbReference>
<accession>A0AAJ1CFP7</accession>